<evidence type="ECO:0000313" key="3">
    <source>
        <dbReference type="Proteomes" id="UP000298138"/>
    </source>
</evidence>
<gene>
    <name evidence="2" type="ORF">EX30DRAFT_340443</name>
</gene>
<protein>
    <submittedName>
        <fullName evidence="2">Uncharacterized protein</fullName>
    </submittedName>
</protein>
<keyword evidence="3" id="KW-1185">Reference proteome</keyword>
<organism evidence="2 3">
    <name type="scientific">Ascodesmis nigricans</name>
    <dbReference type="NCBI Taxonomy" id="341454"/>
    <lineage>
        <taxon>Eukaryota</taxon>
        <taxon>Fungi</taxon>
        <taxon>Dikarya</taxon>
        <taxon>Ascomycota</taxon>
        <taxon>Pezizomycotina</taxon>
        <taxon>Pezizomycetes</taxon>
        <taxon>Pezizales</taxon>
        <taxon>Ascodesmidaceae</taxon>
        <taxon>Ascodesmis</taxon>
    </lineage>
</organism>
<dbReference type="Proteomes" id="UP000298138">
    <property type="component" value="Unassembled WGS sequence"/>
</dbReference>
<dbReference type="InParanoid" id="A0A4S2MY03"/>
<evidence type="ECO:0000256" key="1">
    <source>
        <dbReference type="SAM" id="MobiDB-lite"/>
    </source>
</evidence>
<accession>A0A4S2MY03</accession>
<name>A0A4S2MY03_9PEZI</name>
<proteinExistence type="predicted"/>
<dbReference type="AlphaFoldDB" id="A0A4S2MY03"/>
<sequence length="84" mass="8780">MCFGRKSKPETVDNNGPTPAPTDPQAEPKPAPAKTENRMSISSVLKALVGRKGSARHASVPPPETRSQVSTVTLPMSPALGETS</sequence>
<feature type="compositionally biased region" description="Polar residues" evidence="1">
    <location>
        <begin position="65"/>
        <end position="74"/>
    </location>
</feature>
<feature type="region of interest" description="Disordered" evidence="1">
    <location>
        <begin position="1"/>
        <end position="84"/>
    </location>
</feature>
<feature type="compositionally biased region" description="Pro residues" evidence="1">
    <location>
        <begin position="18"/>
        <end position="31"/>
    </location>
</feature>
<dbReference type="EMBL" id="ML220118">
    <property type="protein sequence ID" value="TGZ81570.1"/>
    <property type="molecule type" value="Genomic_DNA"/>
</dbReference>
<evidence type="ECO:0000313" key="2">
    <source>
        <dbReference type="EMBL" id="TGZ81570.1"/>
    </source>
</evidence>
<reference evidence="2 3" key="1">
    <citation type="submission" date="2019-04" db="EMBL/GenBank/DDBJ databases">
        <title>Comparative genomics and transcriptomics to analyze fruiting body development in filamentous ascomycetes.</title>
        <authorList>
            <consortium name="DOE Joint Genome Institute"/>
            <person name="Lutkenhaus R."/>
            <person name="Traeger S."/>
            <person name="Breuer J."/>
            <person name="Kuo A."/>
            <person name="Lipzen A."/>
            <person name="Pangilinan J."/>
            <person name="Dilworth D."/>
            <person name="Sandor L."/>
            <person name="Poggeler S."/>
            <person name="Barry K."/>
            <person name="Grigoriev I.V."/>
            <person name="Nowrousian M."/>
        </authorList>
    </citation>
    <scope>NUCLEOTIDE SEQUENCE [LARGE SCALE GENOMIC DNA]</scope>
    <source>
        <strain evidence="2 3">CBS 389.68</strain>
    </source>
</reference>